<dbReference type="SUPFAM" id="SSF52540">
    <property type="entry name" value="P-loop containing nucleoside triphosphate hydrolases"/>
    <property type="match status" value="1"/>
</dbReference>
<gene>
    <name evidence="2" type="ORF">HNQ51_003712</name>
</gene>
<keyword evidence="3" id="KW-1185">Reference proteome</keyword>
<name>A0A840SBI5_9BURK</name>
<dbReference type="AlphaFoldDB" id="A0A840SBI5"/>
<evidence type="ECO:0000313" key="2">
    <source>
        <dbReference type="EMBL" id="MBB5206366.1"/>
    </source>
</evidence>
<comment type="caution">
    <text evidence="2">The sequence shown here is derived from an EMBL/GenBank/DDBJ whole genome shotgun (WGS) entry which is preliminary data.</text>
</comment>
<sequence>MTKPTQHAAGSNLLLDGLGPMLTHADAMLAMSYVPPLPTNVEQVPRHQRLLQVQDVRDFHFSPPVEAQLQQSTYMMAWQGYRHRDPRAASTWATVSGEAQRQGMLLQSPIAACVEGLSGVGKTQACLRSLRCFPSQVVEHASFPKLNGAHRQVVWLSVEVPPSGKAADLARALMEAWDRATGSDRFRIWLEKERIRDGMRALDEWRQVAVSHFLGVLHLDEIQNLFKITSLRKRRSGVGDGAPELSIVEDQLLRWLLYLTNSGQVPLLVSGTPDGVGALTKRMSTLQRINTGGYHAIERLRWEDIGAKLSTSFLGQLGRYQYVKHPLPMDENLARLILDLTGGIQRIVIALWITAHRIALARKEDTLRIEDFQKAAATWLRPLQPAIEALREASPAKLARYEDLVSQDPTFWAALWDGTNR</sequence>
<dbReference type="Pfam" id="PF13401">
    <property type="entry name" value="AAA_22"/>
    <property type="match status" value="1"/>
</dbReference>
<dbReference type="InterPro" id="IPR049945">
    <property type="entry name" value="AAA_22"/>
</dbReference>
<dbReference type="OrthoDB" id="5593847at2"/>
<dbReference type="RefSeq" id="WP_138855479.1">
    <property type="nucleotide sequence ID" value="NZ_CP040709.1"/>
</dbReference>
<protein>
    <recommendedName>
        <fullName evidence="1">ORC1/DEAH AAA+ ATPase domain-containing protein</fullName>
    </recommendedName>
</protein>
<proteinExistence type="predicted"/>
<dbReference type="Proteomes" id="UP000554837">
    <property type="component" value="Unassembled WGS sequence"/>
</dbReference>
<evidence type="ECO:0000313" key="3">
    <source>
        <dbReference type="Proteomes" id="UP000554837"/>
    </source>
</evidence>
<feature type="domain" description="ORC1/DEAH AAA+ ATPase" evidence="1">
    <location>
        <begin position="113"/>
        <end position="274"/>
    </location>
</feature>
<reference evidence="2 3" key="1">
    <citation type="submission" date="2020-08" db="EMBL/GenBank/DDBJ databases">
        <title>Genomic Encyclopedia of Type Strains, Phase IV (KMG-IV): sequencing the most valuable type-strain genomes for metagenomic binning, comparative biology and taxonomic classification.</title>
        <authorList>
            <person name="Goeker M."/>
        </authorList>
    </citation>
    <scope>NUCLEOTIDE SEQUENCE [LARGE SCALE GENOMIC DNA]</scope>
    <source>
        <strain evidence="2 3">DSM 23958</strain>
    </source>
</reference>
<dbReference type="GO" id="GO:0016887">
    <property type="term" value="F:ATP hydrolysis activity"/>
    <property type="evidence" value="ECO:0007669"/>
    <property type="project" value="InterPro"/>
</dbReference>
<dbReference type="InterPro" id="IPR027417">
    <property type="entry name" value="P-loop_NTPase"/>
</dbReference>
<dbReference type="EMBL" id="JACHHO010000010">
    <property type="protein sequence ID" value="MBB5206366.1"/>
    <property type="molecule type" value="Genomic_DNA"/>
</dbReference>
<organism evidence="2 3">
    <name type="scientific">Inhella inkyongensis</name>
    <dbReference type="NCBI Taxonomy" id="392593"/>
    <lineage>
        <taxon>Bacteria</taxon>
        <taxon>Pseudomonadati</taxon>
        <taxon>Pseudomonadota</taxon>
        <taxon>Betaproteobacteria</taxon>
        <taxon>Burkholderiales</taxon>
        <taxon>Sphaerotilaceae</taxon>
        <taxon>Inhella</taxon>
    </lineage>
</organism>
<accession>A0A840SBI5</accession>
<evidence type="ECO:0000259" key="1">
    <source>
        <dbReference type="Pfam" id="PF13401"/>
    </source>
</evidence>